<dbReference type="EMBL" id="GL379797">
    <property type="protein sequence ID" value="EGT32471.1"/>
    <property type="molecule type" value="Genomic_DNA"/>
</dbReference>
<sequence length="251" mass="27623">MGILNCLTIPKSFGLSFVDCTWYTSHDEVFDNLKLNYEHTKALIYLWRLCTDIPANCASGHSGLQHACETATKDKAYCVNNVRDIVNKFCKEVSDADICKDLKTVPPPIAPGPNPVQAPMAPLPPAITQAAVEEATKKKMSLLLIGGIGAVALLLLFGLLVFVFCMMNNNKPPPPPPVAPVSAVRRPRKSKKKKNKKRKTKKSSSMSKVESKKKEPSEKEKDSKSKKVESKSEKPVSKKSSMKSKTPEEIV</sequence>
<keyword evidence="2" id="KW-1133">Transmembrane helix</keyword>
<dbReference type="HOGENOM" id="CLU_1107905_0_0_1"/>
<evidence type="ECO:0000256" key="1">
    <source>
        <dbReference type="SAM" id="MobiDB-lite"/>
    </source>
</evidence>
<dbReference type="AlphaFoldDB" id="G0MJ97"/>
<dbReference type="InParanoid" id="G0MJ97"/>
<name>G0MJ97_CAEBE</name>
<feature type="compositionally biased region" description="Basic and acidic residues" evidence="1">
    <location>
        <begin position="209"/>
        <end position="236"/>
    </location>
</feature>
<dbReference type="eggNOG" id="ENOG502TK41">
    <property type="taxonomic scope" value="Eukaryota"/>
</dbReference>
<feature type="compositionally biased region" description="Basic residues" evidence="1">
    <location>
        <begin position="185"/>
        <end position="202"/>
    </location>
</feature>
<dbReference type="Proteomes" id="UP000008068">
    <property type="component" value="Unassembled WGS sequence"/>
</dbReference>
<evidence type="ECO:0000313" key="3">
    <source>
        <dbReference type="EMBL" id="EGT32471.1"/>
    </source>
</evidence>
<dbReference type="OMA" id="IPANCAS"/>
<feature type="region of interest" description="Disordered" evidence="1">
    <location>
        <begin position="172"/>
        <end position="251"/>
    </location>
</feature>
<reference evidence="4" key="1">
    <citation type="submission" date="2011-07" db="EMBL/GenBank/DDBJ databases">
        <authorList>
            <consortium name="Caenorhabditis brenneri Sequencing and Analysis Consortium"/>
            <person name="Wilson R.K."/>
        </authorList>
    </citation>
    <scope>NUCLEOTIDE SEQUENCE [LARGE SCALE GENOMIC DNA]</scope>
    <source>
        <strain evidence="4">PB2801</strain>
    </source>
</reference>
<proteinExistence type="predicted"/>
<gene>
    <name evidence="3" type="ORF">CAEBREN_17251</name>
</gene>
<organism evidence="4">
    <name type="scientific">Caenorhabditis brenneri</name>
    <name type="common">Nematode worm</name>
    <dbReference type="NCBI Taxonomy" id="135651"/>
    <lineage>
        <taxon>Eukaryota</taxon>
        <taxon>Metazoa</taxon>
        <taxon>Ecdysozoa</taxon>
        <taxon>Nematoda</taxon>
        <taxon>Chromadorea</taxon>
        <taxon>Rhabditida</taxon>
        <taxon>Rhabditina</taxon>
        <taxon>Rhabditomorpha</taxon>
        <taxon>Rhabditoidea</taxon>
        <taxon>Rhabditidae</taxon>
        <taxon>Peloderinae</taxon>
        <taxon>Caenorhabditis</taxon>
    </lineage>
</organism>
<evidence type="ECO:0000256" key="2">
    <source>
        <dbReference type="SAM" id="Phobius"/>
    </source>
</evidence>
<keyword evidence="4" id="KW-1185">Reference proteome</keyword>
<protein>
    <submittedName>
        <fullName evidence="3">Uncharacterized protein</fullName>
    </submittedName>
</protein>
<keyword evidence="2" id="KW-0812">Transmembrane</keyword>
<keyword evidence="2" id="KW-0472">Membrane</keyword>
<accession>G0MJ97</accession>
<evidence type="ECO:0000313" key="4">
    <source>
        <dbReference type="Proteomes" id="UP000008068"/>
    </source>
</evidence>
<feature type="transmembrane region" description="Helical" evidence="2">
    <location>
        <begin position="142"/>
        <end position="164"/>
    </location>
</feature>